<sequence>MHEGLGALVARLWGPGDERDSPVVVTTGRLPATHRLVEEYAVVPSLRRPRYLLPVGGRQAVTAALGDHLSATGPRSRAAARALALAWASGTGPGLFRDRLRVGLDRRVPAHDRPRWLLLDRLALELDAPGLVAVVPVRRATPNAKPTARLFTREGTACGYLKVGWSPATRALVDNETRTLLALGGTAGVVEVPTVAAAGRWRGRRSFHVARPLPARLTAWDGAPRASCGPLLDVAARGDVRDVRLDASPWTRSVLDRLEPAEAGVPVETAALRATLGRVLGGPDGRAVLTFGRWHGDWVPWNLGRLGNRRMVWDWEYSADAAPLGFDLLHWHFQTRLAHPDATVAVAVDAAWAARHDLLALGVPREHHDLLVRLYVLEILTRAVWLAGHGSGWNPKLQPGLLAAAAGCAA</sequence>
<evidence type="ECO:0008006" key="3">
    <source>
        <dbReference type="Google" id="ProtNLM"/>
    </source>
</evidence>
<dbReference type="Proteomes" id="UP001500221">
    <property type="component" value="Unassembled WGS sequence"/>
</dbReference>
<gene>
    <name evidence="1" type="ORF">GCM10023340_04200</name>
</gene>
<keyword evidence="2" id="KW-1185">Reference proteome</keyword>
<protein>
    <recommendedName>
        <fullName evidence="3">Aminoglycoside phosphotransferase domain-containing protein</fullName>
    </recommendedName>
</protein>
<dbReference type="RefSeq" id="WP_345454046.1">
    <property type="nucleotide sequence ID" value="NZ_BAABKG010000001.1"/>
</dbReference>
<proteinExistence type="predicted"/>
<dbReference type="EMBL" id="BAABKG010000001">
    <property type="protein sequence ID" value="GAA5141822.1"/>
    <property type="molecule type" value="Genomic_DNA"/>
</dbReference>
<accession>A0ABP9P7V7</accession>
<comment type="caution">
    <text evidence="1">The sequence shown here is derived from an EMBL/GenBank/DDBJ whole genome shotgun (WGS) entry which is preliminary data.</text>
</comment>
<evidence type="ECO:0000313" key="1">
    <source>
        <dbReference type="EMBL" id="GAA5141822.1"/>
    </source>
</evidence>
<reference evidence="2" key="1">
    <citation type="journal article" date="2019" name="Int. J. Syst. Evol. Microbiol.">
        <title>The Global Catalogue of Microorganisms (GCM) 10K type strain sequencing project: providing services to taxonomists for standard genome sequencing and annotation.</title>
        <authorList>
            <consortium name="The Broad Institute Genomics Platform"/>
            <consortium name="The Broad Institute Genome Sequencing Center for Infectious Disease"/>
            <person name="Wu L."/>
            <person name="Ma J."/>
        </authorList>
    </citation>
    <scope>NUCLEOTIDE SEQUENCE [LARGE SCALE GENOMIC DNA]</scope>
    <source>
        <strain evidence="2">JCM 18459</strain>
    </source>
</reference>
<organism evidence="1 2">
    <name type="scientific">Nocardioides marinquilinus</name>
    <dbReference type="NCBI Taxonomy" id="1210400"/>
    <lineage>
        <taxon>Bacteria</taxon>
        <taxon>Bacillati</taxon>
        <taxon>Actinomycetota</taxon>
        <taxon>Actinomycetes</taxon>
        <taxon>Propionibacteriales</taxon>
        <taxon>Nocardioidaceae</taxon>
        <taxon>Nocardioides</taxon>
    </lineage>
</organism>
<evidence type="ECO:0000313" key="2">
    <source>
        <dbReference type="Proteomes" id="UP001500221"/>
    </source>
</evidence>
<name>A0ABP9P7V7_9ACTN</name>